<evidence type="ECO:0000313" key="7">
    <source>
        <dbReference type="EMBL" id="SEP05571.1"/>
    </source>
</evidence>
<gene>
    <name evidence="7" type="ORF">SAMN05216267_10827</name>
</gene>
<accession>A0A1H8UQZ3</accession>
<evidence type="ECO:0000256" key="1">
    <source>
        <dbReference type="ARBA" id="ARBA00004761"/>
    </source>
</evidence>
<name>A0A1H8UQZ3_9ACTN</name>
<feature type="region of interest" description="Disordered" evidence="6">
    <location>
        <begin position="210"/>
        <end position="259"/>
    </location>
</feature>
<protein>
    <submittedName>
        <fullName evidence="7">2-keto-3-deoxy-phosphogluconate aldolase</fullName>
    </submittedName>
</protein>
<dbReference type="OrthoDB" id="9805177at2"/>
<evidence type="ECO:0000256" key="3">
    <source>
        <dbReference type="ARBA" id="ARBA00011233"/>
    </source>
</evidence>
<comment type="pathway">
    <text evidence="1">Carbohydrate acid metabolism.</text>
</comment>
<evidence type="ECO:0000256" key="6">
    <source>
        <dbReference type="SAM" id="MobiDB-lite"/>
    </source>
</evidence>
<comment type="similarity">
    <text evidence="2">Belongs to the KHG/KDPG aldolase family.</text>
</comment>
<dbReference type="AlphaFoldDB" id="A0A1H8UQZ3"/>
<evidence type="ECO:0000256" key="4">
    <source>
        <dbReference type="ARBA" id="ARBA00023239"/>
    </source>
</evidence>
<reference evidence="7 8" key="1">
    <citation type="submission" date="2016-10" db="EMBL/GenBank/DDBJ databases">
        <authorList>
            <person name="de Groot N.N."/>
        </authorList>
    </citation>
    <scope>NUCLEOTIDE SEQUENCE [LARGE SCALE GENOMIC DNA]</scope>
    <source>
        <strain evidence="7 8">CGMCC 4.2026</strain>
    </source>
</reference>
<evidence type="ECO:0000256" key="5">
    <source>
        <dbReference type="ARBA" id="ARBA00023277"/>
    </source>
</evidence>
<dbReference type="GO" id="GO:0016829">
    <property type="term" value="F:lyase activity"/>
    <property type="evidence" value="ECO:0007669"/>
    <property type="project" value="UniProtKB-KW"/>
</dbReference>
<keyword evidence="4" id="KW-0456">Lyase</keyword>
<comment type="subunit">
    <text evidence="3">Homotrimer.</text>
</comment>
<dbReference type="Gene3D" id="3.20.20.70">
    <property type="entry name" value="Aldolase class I"/>
    <property type="match status" value="1"/>
</dbReference>
<organism evidence="7 8">
    <name type="scientific">Actinacidiphila rubida</name>
    <dbReference type="NCBI Taxonomy" id="310780"/>
    <lineage>
        <taxon>Bacteria</taxon>
        <taxon>Bacillati</taxon>
        <taxon>Actinomycetota</taxon>
        <taxon>Actinomycetes</taxon>
        <taxon>Kitasatosporales</taxon>
        <taxon>Streptomycetaceae</taxon>
        <taxon>Actinacidiphila</taxon>
    </lineage>
</organism>
<feature type="compositionally biased region" description="Low complexity" evidence="6">
    <location>
        <begin position="245"/>
        <end position="259"/>
    </location>
</feature>
<keyword evidence="8" id="KW-1185">Reference proteome</keyword>
<dbReference type="InterPro" id="IPR013785">
    <property type="entry name" value="Aldolase_TIM"/>
</dbReference>
<dbReference type="PANTHER" id="PTHR30246:SF1">
    <property type="entry name" value="2-DEHYDRO-3-DEOXY-6-PHOSPHOGALACTONATE ALDOLASE-RELATED"/>
    <property type="match status" value="1"/>
</dbReference>
<dbReference type="Pfam" id="PF01081">
    <property type="entry name" value="Aldolase"/>
    <property type="match status" value="1"/>
</dbReference>
<dbReference type="STRING" id="310780.SAMN05216267_10827"/>
<dbReference type="InterPro" id="IPR000887">
    <property type="entry name" value="Aldlse_KDPG_KHG"/>
</dbReference>
<dbReference type="SUPFAM" id="SSF51569">
    <property type="entry name" value="Aldolase"/>
    <property type="match status" value="1"/>
</dbReference>
<keyword evidence="5" id="KW-0119">Carbohydrate metabolism</keyword>
<dbReference type="Proteomes" id="UP000181951">
    <property type="component" value="Unassembled WGS sequence"/>
</dbReference>
<proteinExistence type="inferred from homology"/>
<dbReference type="NCBIfam" id="TIGR01182">
    <property type="entry name" value="eda"/>
    <property type="match status" value="1"/>
</dbReference>
<dbReference type="EMBL" id="FODD01000082">
    <property type="protein sequence ID" value="SEP05571.1"/>
    <property type="molecule type" value="Genomic_DNA"/>
</dbReference>
<feature type="compositionally biased region" description="Polar residues" evidence="6">
    <location>
        <begin position="226"/>
        <end position="242"/>
    </location>
</feature>
<dbReference type="PANTHER" id="PTHR30246">
    <property type="entry name" value="2-KETO-3-DEOXY-6-PHOSPHOGLUCONATE ALDOLASE"/>
    <property type="match status" value="1"/>
</dbReference>
<evidence type="ECO:0000313" key="8">
    <source>
        <dbReference type="Proteomes" id="UP000181951"/>
    </source>
</evidence>
<evidence type="ECO:0000256" key="2">
    <source>
        <dbReference type="ARBA" id="ARBA00006906"/>
    </source>
</evidence>
<dbReference type="CDD" id="cd00452">
    <property type="entry name" value="KDPG_aldolase"/>
    <property type="match status" value="1"/>
</dbReference>
<sequence length="259" mass="24960">MDLLTALRTHRLVAIVRGTDPEASLRAVLALVEEGVSLVEVSLSGEGALDVIAAARAALGPDALLGAGTVLTADDARAAHRAGAGFAVTPALGEGVAIARERGMPVLAGVMTPTDIVAAQAMGVTAYKIFPAQQAGGPAYLRALRGPFPRLPFVPVGGVDAAAARAYLAAGALAVGVGSPLLGDAADGGSIAELRSRAAEFLDAVGAGAGHGSTGSARPAPGSALGTANPSGSTAGSTTGARNTGAFAAGPAGGSADPD</sequence>